<keyword evidence="6 12" id="KW-0408">Iron</keyword>
<dbReference type="Gene3D" id="1.10.1670.10">
    <property type="entry name" value="Helix-hairpin-Helix base-excision DNA repair enzymes (C-terminal)"/>
    <property type="match status" value="1"/>
</dbReference>
<keyword evidence="9 12" id="KW-0234">DNA repair</keyword>
<dbReference type="NCBIfam" id="TIGR01083">
    <property type="entry name" value="nth"/>
    <property type="match status" value="1"/>
</dbReference>
<dbReference type="GO" id="GO:0019104">
    <property type="term" value="F:DNA N-glycosylase activity"/>
    <property type="evidence" value="ECO:0007669"/>
    <property type="project" value="UniProtKB-UniRule"/>
</dbReference>
<feature type="binding site" evidence="12">
    <location>
        <position position="211"/>
    </location>
    <ligand>
        <name>[4Fe-4S] cluster</name>
        <dbReference type="ChEBI" id="CHEBI:49883"/>
    </ligand>
</feature>
<dbReference type="EC" id="4.2.99.18" evidence="12"/>
<dbReference type="FunFam" id="1.10.340.30:FF:000001">
    <property type="entry name" value="Endonuclease III"/>
    <property type="match status" value="1"/>
</dbReference>
<gene>
    <name evidence="12" type="primary">nth</name>
    <name evidence="14" type="ORF">SAMN03080599_03192</name>
</gene>
<comment type="cofactor">
    <cofactor evidence="12">
        <name>[4Fe-4S] cluster</name>
        <dbReference type="ChEBI" id="CHEBI:49883"/>
    </cofactor>
    <text evidence="12">Binds 1 [4Fe-4S] cluster.</text>
</comment>
<dbReference type="PROSITE" id="PS00764">
    <property type="entry name" value="ENDONUCLEASE_III_1"/>
    <property type="match status" value="1"/>
</dbReference>
<comment type="function">
    <text evidence="12">DNA repair enzyme that has both DNA N-glycosylase activity and AP-lyase activity. The DNA N-glycosylase activity releases various damaged pyrimidines from DNA by cleaving the N-glycosidic bond, leaving an AP (apurinic/apyrimidinic) site. The AP-lyase activity cleaves the phosphodiester bond 3' to the AP site by a beta-elimination, leaving a 3'-terminal unsaturated sugar and a product with a terminal 5'-phosphate.</text>
</comment>
<dbReference type="GO" id="GO:0046872">
    <property type="term" value="F:metal ion binding"/>
    <property type="evidence" value="ECO:0007669"/>
    <property type="project" value="UniProtKB-KW"/>
</dbReference>
<organism evidence="14 15">
    <name type="scientific">Acidaminobacter hydrogenoformans DSM 2784</name>
    <dbReference type="NCBI Taxonomy" id="1120920"/>
    <lineage>
        <taxon>Bacteria</taxon>
        <taxon>Bacillati</taxon>
        <taxon>Bacillota</taxon>
        <taxon>Clostridia</taxon>
        <taxon>Peptostreptococcales</taxon>
        <taxon>Acidaminobacteraceae</taxon>
        <taxon>Acidaminobacter</taxon>
    </lineage>
</organism>
<dbReference type="GO" id="GO:0006285">
    <property type="term" value="P:base-excision repair, AP site formation"/>
    <property type="evidence" value="ECO:0007669"/>
    <property type="project" value="TreeGrafter"/>
</dbReference>
<evidence type="ECO:0000256" key="8">
    <source>
        <dbReference type="ARBA" id="ARBA00023125"/>
    </source>
</evidence>
<feature type="binding site" evidence="12">
    <location>
        <position position="195"/>
    </location>
    <ligand>
        <name>[4Fe-4S] cluster</name>
        <dbReference type="ChEBI" id="CHEBI:49883"/>
    </ligand>
</feature>
<dbReference type="InterPro" id="IPR004035">
    <property type="entry name" value="Endouclease-III_FeS-bd_BS"/>
</dbReference>
<dbReference type="OrthoDB" id="9800977at2"/>
<evidence type="ECO:0000256" key="12">
    <source>
        <dbReference type="HAMAP-Rule" id="MF_00942"/>
    </source>
</evidence>
<dbReference type="AlphaFoldDB" id="A0A1G5S6G0"/>
<evidence type="ECO:0000256" key="7">
    <source>
        <dbReference type="ARBA" id="ARBA00023014"/>
    </source>
</evidence>
<keyword evidence="15" id="KW-1185">Reference proteome</keyword>
<feature type="binding site" evidence="12">
    <location>
        <position position="202"/>
    </location>
    <ligand>
        <name>[4Fe-4S] cluster</name>
        <dbReference type="ChEBI" id="CHEBI:49883"/>
    </ligand>
</feature>
<keyword evidence="2 12" id="KW-0004">4Fe-4S</keyword>
<dbReference type="STRING" id="1120920.SAMN03080599_03192"/>
<evidence type="ECO:0000313" key="14">
    <source>
        <dbReference type="EMBL" id="SCZ81944.1"/>
    </source>
</evidence>
<dbReference type="Pfam" id="PF00730">
    <property type="entry name" value="HhH-GPD"/>
    <property type="match status" value="1"/>
</dbReference>
<comment type="similarity">
    <text evidence="1 12">Belongs to the Nth/MutY family.</text>
</comment>
<dbReference type="SMART" id="SM00478">
    <property type="entry name" value="ENDO3c"/>
    <property type="match status" value="1"/>
</dbReference>
<dbReference type="Gene3D" id="1.10.340.30">
    <property type="entry name" value="Hypothetical protein, domain 2"/>
    <property type="match status" value="1"/>
</dbReference>
<dbReference type="RefSeq" id="WP_092593254.1">
    <property type="nucleotide sequence ID" value="NZ_FMWL01000027.1"/>
</dbReference>
<evidence type="ECO:0000256" key="2">
    <source>
        <dbReference type="ARBA" id="ARBA00022485"/>
    </source>
</evidence>
<feature type="domain" description="HhH-GPD" evidence="13">
    <location>
        <begin position="46"/>
        <end position="193"/>
    </location>
</feature>
<dbReference type="GO" id="GO:0140078">
    <property type="term" value="F:class I DNA-(apurinic or apyrimidinic site) endonuclease activity"/>
    <property type="evidence" value="ECO:0007669"/>
    <property type="project" value="UniProtKB-EC"/>
</dbReference>
<dbReference type="InterPro" id="IPR005759">
    <property type="entry name" value="Nth"/>
</dbReference>
<dbReference type="PIRSF" id="PIRSF001435">
    <property type="entry name" value="Nth"/>
    <property type="match status" value="1"/>
</dbReference>
<dbReference type="InterPro" id="IPR004036">
    <property type="entry name" value="Endonuclease-III-like_CS2"/>
</dbReference>
<dbReference type="PROSITE" id="PS01155">
    <property type="entry name" value="ENDONUCLEASE_III_2"/>
    <property type="match status" value="1"/>
</dbReference>
<dbReference type="InterPro" id="IPR011257">
    <property type="entry name" value="DNA_glycosylase"/>
</dbReference>
<dbReference type="EMBL" id="FMWL01000027">
    <property type="protein sequence ID" value="SCZ81944.1"/>
    <property type="molecule type" value="Genomic_DNA"/>
</dbReference>
<keyword evidence="5 12" id="KW-0378">Hydrolase</keyword>
<dbReference type="GO" id="GO:0051539">
    <property type="term" value="F:4 iron, 4 sulfur cluster binding"/>
    <property type="evidence" value="ECO:0007669"/>
    <property type="project" value="UniProtKB-UniRule"/>
</dbReference>
<keyword evidence="7 12" id="KW-0411">Iron-sulfur</keyword>
<comment type="catalytic activity">
    <reaction evidence="12">
        <text>2'-deoxyribonucleotide-(2'-deoxyribose 5'-phosphate)-2'-deoxyribonucleotide-DNA = a 3'-end 2'-deoxyribonucleotide-(2,3-dehydro-2,3-deoxyribose 5'-phosphate)-DNA + a 5'-end 5'-phospho-2'-deoxyribonucleoside-DNA + H(+)</text>
        <dbReference type="Rhea" id="RHEA:66592"/>
        <dbReference type="Rhea" id="RHEA-COMP:13180"/>
        <dbReference type="Rhea" id="RHEA-COMP:16897"/>
        <dbReference type="Rhea" id="RHEA-COMP:17067"/>
        <dbReference type="ChEBI" id="CHEBI:15378"/>
        <dbReference type="ChEBI" id="CHEBI:136412"/>
        <dbReference type="ChEBI" id="CHEBI:157695"/>
        <dbReference type="ChEBI" id="CHEBI:167181"/>
        <dbReference type="EC" id="4.2.99.18"/>
    </reaction>
</comment>
<proteinExistence type="inferred from homology"/>
<evidence type="ECO:0000313" key="15">
    <source>
        <dbReference type="Proteomes" id="UP000199208"/>
    </source>
</evidence>
<protein>
    <recommendedName>
        <fullName evidence="12">Endonuclease III</fullName>
        <ecNumber evidence="12">4.2.99.18</ecNumber>
    </recommendedName>
    <alternativeName>
        <fullName evidence="12">DNA-(apurinic or apyrimidinic site) lyase</fullName>
    </alternativeName>
</protein>
<evidence type="ECO:0000256" key="5">
    <source>
        <dbReference type="ARBA" id="ARBA00022801"/>
    </source>
</evidence>
<dbReference type="PANTHER" id="PTHR10359">
    <property type="entry name" value="A/G-SPECIFIC ADENINE GLYCOSYLASE/ENDONUCLEASE III"/>
    <property type="match status" value="1"/>
</dbReference>
<dbReference type="Proteomes" id="UP000199208">
    <property type="component" value="Unassembled WGS sequence"/>
</dbReference>
<dbReference type="Pfam" id="PF10576">
    <property type="entry name" value="EndIII_4Fe-2S"/>
    <property type="match status" value="1"/>
</dbReference>
<dbReference type="InterPro" id="IPR023170">
    <property type="entry name" value="HhH_base_excis_C"/>
</dbReference>
<dbReference type="InterPro" id="IPR003651">
    <property type="entry name" value="Endonuclease3_FeS-loop_motif"/>
</dbReference>
<dbReference type="InterPro" id="IPR000445">
    <property type="entry name" value="HhH_motif"/>
</dbReference>
<dbReference type="HAMAP" id="MF_00942">
    <property type="entry name" value="Nth"/>
    <property type="match status" value="1"/>
</dbReference>
<dbReference type="GO" id="GO:0003677">
    <property type="term" value="F:DNA binding"/>
    <property type="evidence" value="ECO:0007669"/>
    <property type="project" value="UniProtKB-UniRule"/>
</dbReference>
<accession>A0A1G5S6G0</accession>
<keyword evidence="8 12" id="KW-0238">DNA-binding</keyword>
<evidence type="ECO:0000256" key="10">
    <source>
        <dbReference type="ARBA" id="ARBA00023239"/>
    </source>
</evidence>
<sequence length="230" mass="25320">MAKKKIPKPTKKDKTQMVEKLLELYPDAAPELTFRSDYELLVAVILSAQCTDQRVNVVTEVLFGIASTPQAMAQLSLESLEEIIRPCGLFHTKAKNILNMSRTLNEDYGGNVPETLEQLMALPGVGRKTANVVISNAFGVPAIAVDTHVFRVSARLGLATGQNVDKTEQELMKVMPREHWTKLHHCLILHGRRVCKARKPACETCGLNGLCPYGKAVLEDNSLVEISAAK</sequence>
<evidence type="ECO:0000259" key="13">
    <source>
        <dbReference type="SMART" id="SM00478"/>
    </source>
</evidence>
<evidence type="ECO:0000256" key="11">
    <source>
        <dbReference type="ARBA" id="ARBA00023295"/>
    </source>
</evidence>
<dbReference type="InterPro" id="IPR003265">
    <property type="entry name" value="HhH-GPD_domain"/>
</dbReference>
<evidence type="ECO:0000256" key="1">
    <source>
        <dbReference type="ARBA" id="ARBA00008343"/>
    </source>
</evidence>
<dbReference type="SMART" id="SM00525">
    <property type="entry name" value="FES"/>
    <property type="match status" value="1"/>
</dbReference>
<keyword evidence="14" id="KW-0540">Nuclease</keyword>
<keyword evidence="4 12" id="KW-0227">DNA damage</keyword>
<evidence type="ECO:0000256" key="3">
    <source>
        <dbReference type="ARBA" id="ARBA00022723"/>
    </source>
</evidence>
<keyword evidence="14" id="KW-0255">Endonuclease</keyword>
<dbReference type="FunFam" id="1.10.1670.10:FF:000001">
    <property type="entry name" value="Endonuclease III"/>
    <property type="match status" value="1"/>
</dbReference>
<evidence type="ECO:0000256" key="6">
    <source>
        <dbReference type="ARBA" id="ARBA00023004"/>
    </source>
</evidence>
<feature type="binding site" evidence="12">
    <location>
        <position position="205"/>
    </location>
    <ligand>
        <name>[4Fe-4S] cluster</name>
        <dbReference type="ChEBI" id="CHEBI:49883"/>
    </ligand>
</feature>
<keyword evidence="10 12" id="KW-0456">Lyase</keyword>
<dbReference type="SUPFAM" id="SSF48150">
    <property type="entry name" value="DNA-glycosylase"/>
    <property type="match status" value="1"/>
</dbReference>
<dbReference type="Pfam" id="PF00633">
    <property type="entry name" value="HHH"/>
    <property type="match status" value="1"/>
</dbReference>
<evidence type="ECO:0000256" key="9">
    <source>
        <dbReference type="ARBA" id="ARBA00023204"/>
    </source>
</evidence>
<evidence type="ECO:0000256" key="4">
    <source>
        <dbReference type="ARBA" id="ARBA00022763"/>
    </source>
</evidence>
<reference evidence="14 15" key="1">
    <citation type="submission" date="2016-10" db="EMBL/GenBank/DDBJ databases">
        <authorList>
            <person name="de Groot N.N."/>
        </authorList>
    </citation>
    <scope>NUCLEOTIDE SEQUENCE [LARGE SCALE GENOMIC DNA]</scope>
    <source>
        <strain evidence="14 15">DSM 2784</strain>
    </source>
</reference>
<dbReference type="CDD" id="cd00056">
    <property type="entry name" value="ENDO3c"/>
    <property type="match status" value="1"/>
</dbReference>
<keyword evidence="3 12" id="KW-0479">Metal-binding</keyword>
<name>A0A1G5S6G0_9FIRM</name>
<dbReference type="PANTHER" id="PTHR10359:SF18">
    <property type="entry name" value="ENDONUCLEASE III"/>
    <property type="match status" value="1"/>
</dbReference>
<keyword evidence="11 12" id="KW-0326">Glycosidase</keyword>